<sequence length="96" mass="11045">MLGNHCRIRCELCISCSMKLGQSLESMELEISAHFRCHRNVLCVFNMRCFTSLGLQLMSPQCMKVYFEAVHEMPKLRGLHILPLIFLSLLASNTRN</sequence>
<accession>A0A2R6X8W3</accession>
<evidence type="ECO:0000313" key="2">
    <source>
        <dbReference type="Proteomes" id="UP000244005"/>
    </source>
</evidence>
<organism evidence="1 2">
    <name type="scientific">Marchantia polymorpha</name>
    <name type="common">Common liverwort</name>
    <name type="synonym">Marchantia aquatica</name>
    <dbReference type="NCBI Taxonomy" id="3197"/>
    <lineage>
        <taxon>Eukaryota</taxon>
        <taxon>Viridiplantae</taxon>
        <taxon>Streptophyta</taxon>
        <taxon>Embryophyta</taxon>
        <taxon>Marchantiophyta</taxon>
        <taxon>Marchantiopsida</taxon>
        <taxon>Marchantiidae</taxon>
        <taxon>Marchantiales</taxon>
        <taxon>Marchantiaceae</taxon>
        <taxon>Marchantia</taxon>
    </lineage>
</organism>
<gene>
    <name evidence="1" type="ORF">MARPO_0029s0057</name>
</gene>
<evidence type="ECO:0000313" key="1">
    <source>
        <dbReference type="EMBL" id="PTQ42524.1"/>
    </source>
</evidence>
<reference evidence="2" key="1">
    <citation type="journal article" date="2017" name="Cell">
        <title>Insights into land plant evolution garnered from the Marchantia polymorpha genome.</title>
        <authorList>
            <person name="Bowman J.L."/>
            <person name="Kohchi T."/>
            <person name="Yamato K.T."/>
            <person name="Jenkins J."/>
            <person name="Shu S."/>
            <person name="Ishizaki K."/>
            <person name="Yamaoka S."/>
            <person name="Nishihama R."/>
            <person name="Nakamura Y."/>
            <person name="Berger F."/>
            <person name="Adam C."/>
            <person name="Aki S.S."/>
            <person name="Althoff F."/>
            <person name="Araki T."/>
            <person name="Arteaga-Vazquez M.A."/>
            <person name="Balasubrmanian S."/>
            <person name="Barry K."/>
            <person name="Bauer D."/>
            <person name="Boehm C.R."/>
            <person name="Briginshaw L."/>
            <person name="Caballero-Perez J."/>
            <person name="Catarino B."/>
            <person name="Chen F."/>
            <person name="Chiyoda S."/>
            <person name="Chovatia M."/>
            <person name="Davies K.M."/>
            <person name="Delmans M."/>
            <person name="Demura T."/>
            <person name="Dierschke T."/>
            <person name="Dolan L."/>
            <person name="Dorantes-Acosta A.E."/>
            <person name="Eklund D.M."/>
            <person name="Florent S.N."/>
            <person name="Flores-Sandoval E."/>
            <person name="Fujiyama A."/>
            <person name="Fukuzawa H."/>
            <person name="Galik B."/>
            <person name="Grimanelli D."/>
            <person name="Grimwood J."/>
            <person name="Grossniklaus U."/>
            <person name="Hamada T."/>
            <person name="Haseloff J."/>
            <person name="Hetherington A.J."/>
            <person name="Higo A."/>
            <person name="Hirakawa Y."/>
            <person name="Hundley H.N."/>
            <person name="Ikeda Y."/>
            <person name="Inoue K."/>
            <person name="Inoue S.I."/>
            <person name="Ishida S."/>
            <person name="Jia Q."/>
            <person name="Kakita M."/>
            <person name="Kanazawa T."/>
            <person name="Kawai Y."/>
            <person name="Kawashima T."/>
            <person name="Kennedy M."/>
            <person name="Kinose K."/>
            <person name="Kinoshita T."/>
            <person name="Kohara Y."/>
            <person name="Koide E."/>
            <person name="Komatsu K."/>
            <person name="Kopischke S."/>
            <person name="Kubo M."/>
            <person name="Kyozuka J."/>
            <person name="Lagercrantz U."/>
            <person name="Lin S.S."/>
            <person name="Lindquist E."/>
            <person name="Lipzen A.M."/>
            <person name="Lu C.W."/>
            <person name="De Luna E."/>
            <person name="Martienssen R.A."/>
            <person name="Minamino N."/>
            <person name="Mizutani M."/>
            <person name="Mizutani M."/>
            <person name="Mochizuki N."/>
            <person name="Monte I."/>
            <person name="Mosher R."/>
            <person name="Nagasaki H."/>
            <person name="Nakagami H."/>
            <person name="Naramoto S."/>
            <person name="Nishitani K."/>
            <person name="Ohtani M."/>
            <person name="Okamoto T."/>
            <person name="Okumura M."/>
            <person name="Phillips J."/>
            <person name="Pollak B."/>
            <person name="Reinders A."/>
            <person name="Rovekamp M."/>
            <person name="Sano R."/>
            <person name="Sawa S."/>
            <person name="Schmid M.W."/>
            <person name="Shirakawa M."/>
            <person name="Solano R."/>
            <person name="Spunde A."/>
            <person name="Suetsugu N."/>
            <person name="Sugano S."/>
            <person name="Sugiyama A."/>
            <person name="Sun R."/>
            <person name="Suzuki Y."/>
            <person name="Takenaka M."/>
            <person name="Takezawa D."/>
            <person name="Tomogane H."/>
            <person name="Tsuzuki M."/>
            <person name="Ueda T."/>
            <person name="Umeda M."/>
            <person name="Ward J.M."/>
            <person name="Watanabe Y."/>
            <person name="Yazaki K."/>
            <person name="Yokoyama R."/>
            <person name="Yoshitake Y."/>
            <person name="Yotsui I."/>
            <person name="Zachgo S."/>
            <person name="Schmutz J."/>
        </authorList>
    </citation>
    <scope>NUCLEOTIDE SEQUENCE [LARGE SCALE GENOMIC DNA]</scope>
    <source>
        <strain evidence="2">Tak-1</strain>
    </source>
</reference>
<keyword evidence="2" id="KW-1185">Reference proteome</keyword>
<name>A0A2R6X8W3_MARPO</name>
<dbReference type="EMBL" id="KZ772701">
    <property type="protein sequence ID" value="PTQ42524.1"/>
    <property type="molecule type" value="Genomic_DNA"/>
</dbReference>
<proteinExistence type="predicted"/>
<protein>
    <submittedName>
        <fullName evidence="1">Uncharacterized protein</fullName>
    </submittedName>
</protein>
<dbReference type="Proteomes" id="UP000244005">
    <property type="component" value="Unassembled WGS sequence"/>
</dbReference>
<dbReference type="AlphaFoldDB" id="A0A2R6X8W3"/>
<dbReference type="Gramene" id="Mp1g01890.1">
    <property type="protein sequence ID" value="Mp1g01890.1.cds"/>
    <property type="gene ID" value="Mp1g01890"/>
</dbReference>